<sequence length="55" mass="6251">MKRQIHGLQGLTDGFDLGMNMLFDGDKEDDGGSSKPRAKSGKRKIHQKSKKRKRH</sequence>
<proteinExistence type="predicted"/>
<protein>
    <submittedName>
        <fullName evidence="2">Uncharacterized protein</fullName>
    </submittedName>
</protein>
<evidence type="ECO:0000313" key="2">
    <source>
        <dbReference type="EMBL" id="JAD94538.1"/>
    </source>
</evidence>
<evidence type="ECO:0000256" key="1">
    <source>
        <dbReference type="SAM" id="MobiDB-lite"/>
    </source>
</evidence>
<name>A0A0A9E699_ARUDO</name>
<reference evidence="2" key="2">
    <citation type="journal article" date="2015" name="Data Brief">
        <title>Shoot transcriptome of the giant reed, Arundo donax.</title>
        <authorList>
            <person name="Barrero R.A."/>
            <person name="Guerrero F.D."/>
            <person name="Moolhuijzen P."/>
            <person name="Goolsby J.A."/>
            <person name="Tidwell J."/>
            <person name="Bellgard S.E."/>
            <person name="Bellgard M.I."/>
        </authorList>
    </citation>
    <scope>NUCLEOTIDE SEQUENCE</scope>
    <source>
        <tissue evidence="2">Shoot tissue taken approximately 20 cm above the soil surface</tissue>
    </source>
</reference>
<reference evidence="2" key="1">
    <citation type="submission" date="2014-09" db="EMBL/GenBank/DDBJ databases">
        <authorList>
            <person name="Magalhaes I.L.F."/>
            <person name="Oliveira U."/>
            <person name="Santos F.R."/>
            <person name="Vidigal T.H.D.A."/>
            <person name="Brescovit A.D."/>
            <person name="Santos A.J."/>
        </authorList>
    </citation>
    <scope>NUCLEOTIDE SEQUENCE</scope>
    <source>
        <tissue evidence="2">Shoot tissue taken approximately 20 cm above the soil surface</tissue>
    </source>
</reference>
<accession>A0A0A9E699</accession>
<dbReference type="EMBL" id="GBRH01203357">
    <property type="protein sequence ID" value="JAD94538.1"/>
    <property type="molecule type" value="Transcribed_RNA"/>
</dbReference>
<feature type="compositionally biased region" description="Basic residues" evidence="1">
    <location>
        <begin position="36"/>
        <end position="55"/>
    </location>
</feature>
<dbReference type="AlphaFoldDB" id="A0A0A9E699"/>
<organism evidence="2">
    <name type="scientific">Arundo donax</name>
    <name type="common">Giant reed</name>
    <name type="synonym">Donax arundinaceus</name>
    <dbReference type="NCBI Taxonomy" id="35708"/>
    <lineage>
        <taxon>Eukaryota</taxon>
        <taxon>Viridiplantae</taxon>
        <taxon>Streptophyta</taxon>
        <taxon>Embryophyta</taxon>
        <taxon>Tracheophyta</taxon>
        <taxon>Spermatophyta</taxon>
        <taxon>Magnoliopsida</taxon>
        <taxon>Liliopsida</taxon>
        <taxon>Poales</taxon>
        <taxon>Poaceae</taxon>
        <taxon>PACMAD clade</taxon>
        <taxon>Arundinoideae</taxon>
        <taxon>Arundineae</taxon>
        <taxon>Arundo</taxon>
    </lineage>
</organism>
<feature type="region of interest" description="Disordered" evidence="1">
    <location>
        <begin position="22"/>
        <end position="55"/>
    </location>
</feature>